<dbReference type="Gene3D" id="3.40.50.11260">
    <property type="match status" value="1"/>
</dbReference>
<dbReference type="Gene3D" id="1.20.120.790">
    <property type="entry name" value="Heat shock protein 90, C-terminal domain"/>
    <property type="match status" value="1"/>
</dbReference>
<organism evidence="10 11">
    <name type="scientific">Pseudoramibacter porci</name>
    <dbReference type="NCBI Taxonomy" id="2606631"/>
    <lineage>
        <taxon>Bacteria</taxon>
        <taxon>Bacillati</taxon>
        <taxon>Bacillota</taxon>
        <taxon>Clostridia</taxon>
        <taxon>Eubacteriales</taxon>
        <taxon>Eubacteriaceae</taxon>
        <taxon>Pseudoramibacter</taxon>
    </lineage>
</organism>
<dbReference type="PANTHER" id="PTHR11528">
    <property type="entry name" value="HEAT SHOCK PROTEIN 90 FAMILY MEMBER"/>
    <property type="match status" value="1"/>
</dbReference>
<dbReference type="SUPFAM" id="SSF55874">
    <property type="entry name" value="ATPase domain of HSP90 chaperone/DNA topoisomerase II/histidine kinase"/>
    <property type="match status" value="1"/>
</dbReference>
<evidence type="ECO:0000256" key="7">
    <source>
        <dbReference type="ARBA" id="ARBA00023186"/>
    </source>
</evidence>
<comment type="similarity">
    <text evidence="2 8">Belongs to the heat shock protein 90 family.</text>
</comment>
<evidence type="ECO:0000256" key="2">
    <source>
        <dbReference type="ARBA" id="ARBA00008239"/>
    </source>
</evidence>
<evidence type="ECO:0000256" key="3">
    <source>
        <dbReference type="ARBA" id="ARBA00022490"/>
    </source>
</evidence>
<dbReference type="NCBIfam" id="NF003555">
    <property type="entry name" value="PRK05218.1"/>
    <property type="match status" value="1"/>
</dbReference>
<dbReference type="SUPFAM" id="SSF110942">
    <property type="entry name" value="HSP90 C-terminal domain"/>
    <property type="match status" value="1"/>
</dbReference>
<dbReference type="Pfam" id="PF13589">
    <property type="entry name" value="HATPase_c_3"/>
    <property type="match status" value="1"/>
</dbReference>
<feature type="region of interest" description="A; substrate-binding" evidence="8">
    <location>
        <begin position="1"/>
        <end position="356"/>
    </location>
</feature>
<dbReference type="PROSITE" id="PS00298">
    <property type="entry name" value="HSP90"/>
    <property type="match status" value="1"/>
</dbReference>
<dbReference type="InterPro" id="IPR020575">
    <property type="entry name" value="Hsp90_N"/>
</dbReference>
<comment type="caution">
    <text evidence="8">Lacks conserved residue(s) required for the propagation of feature annotation.</text>
</comment>
<keyword evidence="4 8" id="KW-0547">Nucleotide-binding</keyword>
<evidence type="ECO:0000256" key="6">
    <source>
        <dbReference type="ARBA" id="ARBA00023016"/>
    </source>
</evidence>
<protein>
    <recommendedName>
        <fullName evidence="8">Chaperone protein HtpG</fullName>
    </recommendedName>
    <alternativeName>
        <fullName evidence="8">Heat shock protein HtpG</fullName>
    </alternativeName>
    <alternativeName>
        <fullName evidence="8">High temperature protein G</fullName>
    </alternativeName>
</protein>
<dbReference type="AlphaFoldDB" id="A0A7X2NFE1"/>
<evidence type="ECO:0000313" key="10">
    <source>
        <dbReference type="EMBL" id="MSS19515.1"/>
    </source>
</evidence>
<evidence type="ECO:0000256" key="1">
    <source>
        <dbReference type="ARBA" id="ARBA00004496"/>
    </source>
</evidence>
<comment type="subunit">
    <text evidence="8">Homodimer.</text>
</comment>
<comment type="subcellular location">
    <subcellularLocation>
        <location evidence="1 8">Cytoplasm</location>
    </subcellularLocation>
</comment>
<feature type="region of interest" description="C" evidence="8">
    <location>
        <begin position="569"/>
        <end position="649"/>
    </location>
</feature>
<dbReference type="GO" id="GO:0051082">
    <property type="term" value="F:unfolded protein binding"/>
    <property type="evidence" value="ECO:0007669"/>
    <property type="project" value="UniProtKB-UniRule"/>
</dbReference>
<dbReference type="PIRSF" id="PIRSF002583">
    <property type="entry name" value="Hsp90"/>
    <property type="match status" value="1"/>
</dbReference>
<name>A0A7X2NFE1_9FIRM</name>
<accession>A0A7X2NFE1</accession>
<dbReference type="InterPro" id="IPR037196">
    <property type="entry name" value="HSP90_C"/>
</dbReference>
<keyword evidence="5 8" id="KW-0067">ATP-binding</keyword>
<dbReference type="InterPro" id="IPR020568">
    <property type="entry name" value="Ribosomal_Su5_D2-typ_SF"/>
</dbReference>
<evidence type="ECO:0000256" key="5">
    <source>
        <dbReference type="ARBA" id="ARBA00022840"/>
    </source>
</evidence>
<feature type="binding site" evidence="9">
    <location>
        <position position="31"/>
    </location>
    <ligand>
        <name>ATP</name>
        <dbReference type="ChEBI" id="CHEBI:30616"/>
    </ligand>
</feature>
<dbReference type="HAMAP" id="MF_00505">
    <property type="entry name" value="HSP90"/>
    <property type="match status" value="1"/>
</dbReference>
<dbReference type="Gene3D" id="3.30.230.80">
    <property type="match status" value="1"/>
</dbReference>
<dbReference type="CDD" id="cd16927">
    <property type="entry name" value="HATPase_Hsp90-like"/>
    <property type="match status" value="1"/>
</dbReference>
<dbReference type="Proteomes" id="UP000461754">
    <property type="component" value="Unassembled WGS sequence"/>
</dbReference>
<evidence type="ECO:0000256" key="8">
    <source>
        <dbReference type="HAMAP-Rule" id="MF_00505"/>
    </source>
</evidence>
<dbReference type="InterPro" id="IPR001404">
    <property type="entry name" value="Hsp90_fam"/>
</dbReference>
<feature type="binding site" evidence="9">
    <location>
        <position position="82"/>
    </location>
    <ligand>
        <name>ATP</name>
        <dbReference type="ChEBI" id="CHEBI:30616"/>
    </ligand>
</feature>
<dbReference type="GO" id="GO:0140662">
    <property type="term" value="F:ATP-dependent protein folding chaperone"/>
    <property type="evidence" value="ECO:0007669"/>
    <property type="project" value="InterPro"/>
</dbReference>
<feature type="binding site" evidence="9">
    <location>
        <position position="35"/>
    </location>
    <ligand>
        <name>ATP</name>
        <dbReference type="ChEBI" id="CHEBI:30616"/>
    </ligand>
</feature>
<gene>
    <name evidence="8 10" type="primary">htpG</name>
    <name evidence="10" type="ORF">FYJ52_03680</name>
</gene>
<dbReference type="RefSeq" id="WP_154575918.1">
    <property type="nucleotide sequence ID" value="NZ_VUMO01000003.1"/>
</dbReference>
<dbReference type="PRINTS" id="PR00775">
    <property type="entry name" value="HEATSHOCK90"/>
</dbReference>
<evidence type="ECO:0000256" key="9">
    <source>
        <dbReference type="PIRSR" id="PIRSR002583-1"/>
    </source>
</evidence>
<comment type="function">
    <text evidence="8">Molecular chaperone. Has ATPase activity.</text>
</comment>
<feature type="binding site" evidence="9">
    <location>
        <position position="356"/>
    </location>
    <ligand>
        <name>ATP</name>
        <dbReference type="ChEBI" id="CHEBI:30616"/>
    </ligand>
</feature>
<keyword evidence="6 8" id="KW-0346">Stress response</keyword>
<dbReference type="GO" id="GO:0016887">
    <property type="term" value="F:ATP hydrolysis activity"/>
    <property type="evidence" value="ECO:0007669"/>
    <property type="project" value="InterPro"/>
</dbReference>
<sequence length="649" mass="74327">MAKKEFKAESKRLLDLMVNSIYTNKEIFLRELISNASDAIDKRYFKASQEGQTGLSRSDYPIRVDRDEDARTLTITDCGIGMTDSEMENNLGIIAQSGSFDFKTENAKEDGTDALDIIGQFGVGFYSAFMVAKKIRVVSKAEGSDQAYVWESEGADGYTIEPAERDDVGTTITLYLRDDTDDDQYSDYLKEWKLRDLIKKYSDYIRYPIIMNVTKQEPLSKEEKEAAEADEDGKKPEFKTVHEDETINSMVPIWKRSKSDVTTEEYNAFYKDKFVDWEDPQKIISTNVEGLLSYNALLFIPSRVPYNFYSKDYKRGLQLYSSGVLIMDKCEDLLPDYFGFVRGLVDSQDISLNISREMLQQDRQLKAIASRLEKKIISELKDMMAKDREGYEKFFNNFGLRLKFGIYDNFGANKDKLKDLVMFYSSTEEKPVTFQEYVDRMKEDQKYIYYATGDSIDKIKKMPQNEMLMDKGYEVLFCTEEVDEFALKVLNAYNDKPFKSTAEDDLGIELSDEEKAIREKQSKASEGLLNSIKDALDGKVADVKLSTRLKSHPVCFSAGEGISIEMEKVLAEQSKAVGQTPTDDMKAKKVLEINGDHPVFAAMRRVYEADDKATLKDYAELLYDQAMLIEGMPIDDPVDFSNRVCRLMK</sequence>
<keyword evidence="3 8" id="KW-0963">Cytoplasm</keyword>
<dbReference type="GO" id="GO:0005737">
    <property type="term" value="C:cytoplasm"/>
    <property type="evidence" value="ECO:0007669"/>
    <property type="project" value="UniProtKB-SubCell"/>
</dbReference>
<dbReference type="SUPFAM" id="SSF54211">
    <property type="entry name" value="Ribosomal protein S5 domain 2-like"/>
    <property type="match status" value="1"/>
</dbReference>
<dbReference type="Pfam" id="PF00183">
    <property type="entry name" value="HSP90"/>
    <property type="match status" value="1"/>
</dbReference>
<feature type="binding site" evidence="9">
    <location>
        <begin position="97"/>
        <end position="98"/>
    </location>
    <ligand>
        <name>ATP</name>
        <dbReference type="ChEBI" id="CHEBI:30616"/>
    </ligand>
</feature>
<proteinExistence type="inferred from homology"/>
<dbReference type="GO" id="GO:0005524">
    <property type="term" value="F:ATP binding"/>
    <property type="evidence" value="ECO:0007669"/>
    <property type="project" value="UniProtKB-UniRule"/>
</dbReference>
<feature type="binding site" evidence="9">
    <location>
        <position position="90"/>
    </location>
    <ligand>
        <name>ATP</name>
        <dbReference type="ChEBI" id="CHEBI:30616"/>
    </ligand>
</feature>
<dbReference type="InterPro" id="IPR036890">
    <property type="entry name" value="HATPase_C_sf"/>
</dbReference>
<dbReference type="InterPro" id="IPR019805">
    <property type="entry name" value="Heat_shock_protein_90_CS"/>
</dbReference>
<dbReference type="FunFam" id="3.30.565.10:FF:000009">
    <property type="entry name" value="Molecular chaperone HtpG"/>
    <property type="match status" value="1"/>
</dbReference>
<dbReference type="Gene3D" id="3.30.565.10">
    <property type="entry name" value="Histidine kinase-like ATPase, C-terminal domain"/>
    <property type="match status" value="1"/>
</dbReference>
<feature type="binding site" evidence="9">
    <location>
        <begin position="120"/>
        <end position="125"/>
    </location>
    <ligand>
        <name>ATP</name>
        <dbReference type="ChEBI" id="CHEBI:30616"/>
    </ligand>
</feature>
<feature type="binding site" evidence="9">
    <location>
        <position position="170"/>
    </location>
    <ligand>
        <name>ATP</name>
        <dbReference type="ChEBI" id="CHEBI:30616"/>
    </ligand>
</feature>
<evidence type="ECO:0000256" key="4">
    <source>
        <dbReference type="ARBA" id="ARBA00022741"/>
    </source>
</evidence>
<comment type="caution">
    <text evidence="10">The sequence shown here is derived from an EMBL/GenBank/DDBJ whole genome shotgun (WGS) entry which is preliminary data.</text>
</comment>
<dbReference type="EMBL" id="VUMO01000003">
    <property type="protein sequence ID" value="MSS19515.1"/>
    <property type="molecule type" value="Genomic_DNA"/>
</dbReference>
<evidence type="ECO:0000313" key="11">
    <source>
        <dbReference type="Proteomes" id="UP000461754"/>
    </source>
</evidence>
<reference evidence="10 11" key="1">
    <citation type="submission" date="2019-08" db="EMBL/GenBank/DDBJ databases">
        <title>In-depth cultivation of the pig gut microbiome towards novel bacterial diversity and tailored functional studies.</title>
        <authorList>
            <person name="Wylensek D."/>
            <person name="Hitch T.C.A."/>
            <person name="Clavel T."/>
        </authorList>
    </citation>
    <scope>NUCLEOTIDE SEQUENCE [LARGE SCALE GENOMIC DNA]</scope>
    <source>
        <strain evidence="10 11">RF-744-FAT-4</strain>
    </source>
</reference>
<feature type="binding site" evidence="9">
    <location>
        <position position="77"/>
    </location>
    <ligand>
        <name>ATP</name>
        <dbReference type="ChEBI" id="CHEBI:30616"/>
    </ligand>
</feature>
<keyword evidence="11" id="KW-1185">Reference proteome</keyword>
<keyword evidence="7 8" id="KW-0143">Chaperone</keyword>